<evidence type="ECO:0000313" key="2">
    <source>
        <dbReference type="Proteomes" id="UP000829384"/>
    </source>
</evidence>
<dbReference type="EMBL" id="JACSDI010000007">
    <property type="protein sequence ID" value="MCG9964608.1"/>
    <property type="molecule type" value="Genomic_DNA"/>
</dbReference>
<proteinExistence type="predicted"/>
<dbReference type="RefSeq" id="WP_240131226.1">
    <property type="nucleotide sequence ID" value="NZ_JACSDI010000007.1"/>
</dbReference>
<dbReference type="Proteomes" id="UP000829384">
    <property type="component" value="Unassembled WGS sequence"/>
</dbReference>
<reference evidence="1 2" key="1">
    <citation type="submission" date="2020-08" db="EMBL/GenBank/DDBJ databases">
        <title>Whole genome sequence of Shewanella sp strain PS-2.</title>
        <authorList>
            <person name="Das S.K."/>
        </authorList>
    </citation>
    <scope>NUCLEOTIDE SEQUENCE [LARGE SCALE GENOMIC DNA]</scope>
    <source>
        <strain evidence="1 2">PS-2</strain>
    </source>
</reference>
<comment type="caution">
    <text evidence="1">The sequence shown here is derived from an EMBL/GenBank/DDBJ whole genome shotgun (WGS) entry which is preliminary data.</text>
</comment>
<protein>
    <submittedName>
        <fullName evidence="1">Uncharacterized protein</fullName>
    </submittedName>
</protein>
<accession>A0ABS9QW65</accession>
<keyword evidence="2" id="KW-1185">Reference proteome</keyword>
<sequence>MDSKERLKLLNARVGEIKNAILEMKLVDVTTAECDAASREIVGIYLDDYGANLKMLSAWLYAQSRRGSMILDEAITHLNNLPLGLRIADLQRAEVLKAEPELAADFEQVESAEKSLERLCDEYEESVCAGKQSIEAQAYIMALEDLVSELQGKSFADSSRIGQLTVENAALKQRLQGMVTYRP</sequence>
<evidence type="ECO:0000313" key="1">
    <source>
        <dbReference type="EMBL" id="MCG9964608.1"/>
    </source>
</evidence>
<organism evidence="1 2">
    <name type="scientific">Shewanella cutis</name>
    <dbReference type="NCBI Taxonomy" id="2766780"/>
    <lineage>
        <taxon>Bacteria</taxon>
        <taxon>Pseudomonadati</taxon>
        <taxon>Pseudomonadota</taxon>
        <taxon>Gammaproteobacteria</taxon>
        <taxon>Alteromonadales</taxon>
        <taxon>Shewanellaceae</taxon>
        <taxon>Shewanella</taxon>
    </lineage>
</organism>
<gene>
    <name evidence="1" type="ORF">H9J30_11870</name>
</gene>
<name>A0ABS9QW65_9GAMM</name>